<organism evidence="1">
    <name type="scientific">Arundo donax</name>
    <name type="common">Giant reed</name>
    <name type="synonym">Donax arundinaceus</name>
    <dbReference type="NCBI Taxonomy" id="35708"/>
    <lineage>
        <taxon>Eukaryota</taxon>
        <taxon>Viridiplantae</taxon>
        <taxon>Streptophyta</taxon>
        <taxon>Embryophyta</taxon>
        <taxon>Tracheophyta</taxon>
        <taxon>Spermatophyta</taxon>
        <taxon>Magnoliopsida</taxon>
        <taxon>Liliopsida</taxon>
        <taxon>Poales</taxon>
        <taxon>Poaceae</taxon>
        <taxon>PACMAD clade</taxon>
        <taxon>Arundinoideae</taxon>
        <taxon>Arundineae</taxon>
        <taxon>Arundo</taxon>
    </lineage>
</organism>
<sequence>MPHQVYGFAAVQRVQGGASVGLHSWV</sequence>
<evidence type="ECO:0000313" key="1">
    <source>
        <dbReference type="EMBL" id="JAD35974.1"/>
    </source>
</evidence>
<proteinExistence type="predicted"/>
<accession>A0A0A8Z996</accession>
<reference evidence="1" key="1">
    <citation type="submission" date="2014-09" db="EMBL/GenBank/DDBJ databases">
        <authorList>
            <person name="Magalhaes I.L.F."/>
            <person name="Oliveira U."/>
            <person name="Santos F.R."/>
            <person name="Vidigal T.H.D.A."/>
            <person name="Brescovit A.D."/>
            <person name="Santos A.J."/>
        </authorList>
    </citation>
    <scope>NUCLEOTIDE SEQUENCE</scope>
    <source>
        <tissue evidence="1">Shoot tissue taken approximately 20 cm above the soil surface</tissue>
    </source>
</reference>
<reference evidence="1" key="2">
    <citation type="journal article" date="2015" name="Data Brief">
        <title>Shoot transcriptome of the giant reed, Arundo donax.</title>
        <authorList>
            <person name="Barrero R.A."/>
            <person name="Guerrero F.D."/>
            <person name="Moolhuijzen P."/>
            <person name="Goolsby J.A."/>
            <person name="Tidwell J."/>
            <person name="Bellgard S.E."/>
            <person name="Bellgard M.I."/>
        </authorList>
    </citation>
    <scope>NUCLEOTIDE SEQUENCE</scope>
    <source>
        <tissue evidence="1">Shoot tissue taken approximately 20 cm above the soil surface</tissue>
    </source>
</reference>
<protein>
    <submittedName>
        <fullName evidence="1">Uncharacterized protein</fullName>
    </submittedName>
</protein>
<dbReference type="EMBL" id="GBRH01261921">
    <property type="protein sequence ID" value="JAD35974.1"/>
    <property type="molecule type" value="Transcribed_RNA"/>
</dbReference>
<name>A0A0A8Z996_ARUDO</name>
<dbReference type="AlphaFoldDB" id="A0A0A8Z996"/>